<dbReference type="PANTHER" id="PTHR43124">
    <property type="entry name" value="PURINE EFFLUX PUMP PBUE"/>
    <property type="match status" value="1"/>
</dbReference>
<keyword evidence="9" id="KW-1185">Reference proteome</keyword>
<feature type="transmembrane region" description="Helical" evidence="6">
    <location>
        <begin position="72"/>
        <end position="91"/>
    </location>
</feature>
<evidence type="ECO:0000256" key="2">
    <source>
        <dbReference type="ARBA" id="ARBA00022475"/>
    </source>
</evidence>
<keyword evidence="2" id="KW-1003">Cell membrane</keyword>
<dbReference type="STRING" id="188906.SAMN04488526_0261"/>
<feature type="transmembrane region" description="Helical" evidence="6">
    <location>
        <begin position="124"/>
        <end position="144"/>
    </location>
</feature>
<evidence type="ECO:0000256" key="3">
    <source>
        <dbReference type="ARBA" id="ARBA00022692"/>
    </source>
</evidence>
<feature type="transmembrane region" description="Helical" evidence="6">
    <location>
        <begin position="199"/>
        <end position="216"/>
    </location>
</feature>
<feature type="transmembrane region" description="Helical" evidence="6">
    <location>
        <begin position="46"/>
        <end position="65"/>
    </location>
</feature>
<evidence type="ECO:0000256" key="6">
    <source>
        <dbReference type="SAM" id="Phobius"/>
    </source>
</evidence>
<gene>
    <name evidence="8" type="ORF">SAMN04488526_0261</name>
</gene>
<dbReference type="InterPro" id="IPR011701">
    <property type="entry name" value="MFS"/>
</dbReference>
<dbReference type="Pfam" id="PF07690">
    <property type="entry name" value="MFS_1"/>
    <property type="match status" value="1"/>
</dbReference>
<dbReference type="OrthoDB" id="272777at2"/>
<feature type="transmembrane region" description="Helical" evidence="6">
    <location>
        <begin position="323"/>
        <end position="345"/>
    </location>
</feature>
<keyword evidence="3 6" id="KW-0812">Transmembrane</keyword>
<evidence type="ECO:0000256" key="5">
    <source>
        <dbReference type="ARBA" id="ARBA00023136"/>
    </source>
</evidence>
<dbReference type="EMBL" id="FNZQ01000001">
    <property type="protein sequence ID" value="SEK31264.1"/>
    <property type="molecule type" value="Genomic_DNA"/>
</dbReference>
<feature type="transmembrane region" description="Helical" evidence="6">
    <location>
        <begin position="156"/>
        <end position="179"/>
    </location>
</feature>
<sequence length="386" mass="39581">MKSGIAILTLAYVLSQFYRAFLAVLAPDLTADLNVTPADLSRASGIWFLAFAAMQLPIGWALDHVGPRRTAALLLGVAGGGGALLFAVASAGWQIDLAMALIGVGSAPVLMASYYIFARTFRPAIFATLAGVLIGVGSLGNIAASVPLSWAAEIVGWRSAMTTLAVLTAATAVGCLLLVRDPETVEGGKRGSLLDVLKIPAIWAILPMLLVNYAPAAGLRGLWAGPYVADSYGAEYVGTVTLVMGLAMIVGNFAYGPADRIFGTRKYVVLAGNLAGAAILGVLWWMPVPGLVAATALLAAVGFLGSSYALCVAHGRAFFPPHLVGRGVTLLNLFSIGGVGVMQFATGPLFTASGGGVAGYQTLFGAFALALLAGSIVYAFAPDNTN</sequence>
<evidence type="ECO:0000259" key="7">
    <source>
        <dbReference type="PROSITE" id="PS50850"/>
    </source>
</evidence>
<dbReference type="GO" id="GO:0005886">
    <property type="term" value="C:plasma membrane"/>
    <property type="evidence" value="ECO:0007669"/>
    <property type="project" value="UniProtKB-SubCell"/>
</dbReference>
<dbReference type="SUPFAM" id="SSF103473">
    <property type="entry name" value="MFS general substrate transporter"/>
    <property type="match status" value="1"/>
</dbReference>
<feature type="transmembrane region" description="Helical" evidence="6">
    <location>
        <begin position="357"/>
        <end position="381"/>
    </location>
</feature>
<dbReference type="RefSeq" id="WP_092759037.1">
    <property type="nucleotide sequence ID" value="NZ_FNZQ01000001.1"/>
</dbReference>
<feature type="domain" description="Major facilitator superfamily (MFS) profile" evidence="7">
    <location>
        <begin position="4"/>
        <end position="386"/>
    </location>
</feature>
<dbReference type="Gene3D" id="1.20.1250.20">
    <property type="entry name" value="MFS general substrate transporter like domains"/>
    <property type="match status" value="1"/>
</dbReference>
<feature type="transmembrane region" description="Helical" evidence="6">
    <location>
        <begin position="267"/>
        <end position="285"/>
    </location>
</feature>
<dbReference type="InterPro" id="IPR036259">
    <property type="entry name" value="MFS_trans_sf"/>
</dbReference>
<dbReference type="AlphaFoldDB" id="A0A1H7FZM8"/>
<evidence type="ECO:0000313" key="9">
    <source>
        <dbReference type="Proteomes" id="UP000199283"/>
    </source>
</evidence>
<organism evidence="8 9">
    <name type="scientific">Jannaschia helgolandensis</name>
    <dbReference type="NCBI Taxonomy" id="188906"/>
    <lineage>
        <taxon>Bacteria</taxon>
        <taxon>Pseudomonadati</taxon>
        <taxon>Pseudomonadota</taxon>
        <taxon>Alphaproteobacteria</taxon>
        <taxon>Rhodobacterales</taxon>
        <taxon>Roseobacteraceae</taxon>
        <taxon>Jannaschia</taxon>
    </lineage>
</organism>
<reference evidence="8 9" key="1">
    <citation type="submission" date="2016-10" db="EMBL/GenBank/DDBJ databases">
        <authorList>
            <person name="de Groot N.N."/>
        </authorList>
    </citation>
    <scope>NUCLEOTIDE SEQUENCE [LARGE SCALE GENOMIC DNA]</scope>
    <source>
        <strain evidence="8 9">DSM 14858</strain>
    </source>
</reference>
<accession>A0A1H7FZM8</accession>
<keyword evidence="4 6" id="KW-1133">Transmembrane helix</keyword>
<keyword evidence="5 6" id="KW-0472">Membrane</keyword>
<proteinExistence type="predicted"/>
<dbReference type="InterPro" id="IPR050189">
    <property type="entry name" value="MFS_Efflux_Transporters"/>
</dbReference>
<evidence type="ECO:0000256" key="4">
    <source>
        <dbReference type="ARBA" id="ARBA00022989"/>
    </source>
</evidence>
<name>A0A1H7FZM8_9RHOB</name>
<dbReference type="GO" id="GO:0022857">
    <property type="term" value="F:transmembrane transporter activity"/>
    <property type="evidence" value="ECO:0007669"/>
    <property type="project" value="InterPro"/>
</dbReference>
<protein>
    <submittedName>
        <fullName evidence="8">Predicted arabinose efflux permease, MFS family</fullName>
    </submittedName>
</protein>
<dbReference type="InterPro" id="IPR020846">
    <property type="entry name" value="MFS_dom"/>
</dbReference>
<feature type="transmembrane region" description="Helical" evidence="6">
    <location>
        <begin position="291"/>
        <end position="311"/>
    </location>
</feature>
<evidence type="ECO:0000313" key="8">
    <source>
        <dbReference type="EMBL" id="SEK31264.1"/>
    </source>
</evidence>
<dbReference type="PROSITE" id="PS50850">
    <property type="entry name" value="MFS"/>
    <property type="match status" value="1"/>
</dbReference>
<comment type="subcellular location">
    <subcellularLocation>
        <location evidence="1">Cell membrane</location>
        <topology evidence="1">Multi-pass membrane protein</topology>
    </subcellularLocation>
</comment>
<dbReference type="PANTHER" id="PTHR43124:SF3">
    <property type="entry name" value="CHLORAMPHENICOL EFFLUX PUMP RV0191"/>
    <property type="match status" value="1"/>
</dbReference>
<feature type="transmembrane region" description="Helical" evidence="6">
    <location>
        <begin position="97"/>
        <end position="117"/>
    </location>
</feature>
<dbReference type="Proteomes" id="UP000199283">
    <property type="component" value="Unassembled WGS sequence"/>
</dbReference>
<feature type="transmembrane region" description="Helical" evidence="6">
    <location>
        <begin position="236"/>
        <end position="255"/>
    </location>
</feature>
<evidence type="ECO:0000256" key="1">
    <source>
        <dbReference type="ARBA" id="ARBA00004651"/>
    </source>
</evidence>